<accession>A0A511QTL8</accession>
<dbReference type="SUPFAM" id="SSF51445">
    <property type="entry name" value="(Trans)glycosidases"/>
    <property type="match status" value="1"/>
</dbReference>
<dbReference type="Gene3D" id="2.60.120.260">
    <property type="entry name" value="Galactose-binding domain-like"/>
    <property type="match status" value="1"/>
</dbReference>
<dbReference type="Gene3D" id="3.20.20.80">
    <property type="entry name" value="Glycosidases"/>
    <property type="match status" value="1"/>
</dbReference>
<dbReference type="SMART" id="SM01038">
    <property type="entry name" value="Bgal_small_N"/>
    <property type="match status" value="1"/>
</dbReference>
<dbReference type="GO" id="GO:0004565">
    <property type="term" value="F:beta-galactosidase activity"/>
    <property type="evidence" value="ECO:0007669"/>
    <property type="project" value="UniProtKB-EC"/>
</dbReference>
<comment type="caution">
    <text evidence="12">The sequence shown here is derived from an EMBL/GenBank/DDBJ whole genome shotgun (WGS) entry which is preliminary data.</text>
</comment>
<dbReference type="Gene3D" id="2.60.40.10">
    <property type="entry name" value="Immunoglobulins"/>
    <property type="match status" value="2"/>
</dbReference>
<dbReference type="InterPro" id="IPR006101">
    <property type="entry name" value="Glyco_hydro_2"/>
</dbReference>
<dbReference type="EC" id="3.2.1.23" evidence="4 10"/>
<sequence>MTNFQQVIDARDWENSHVYSTNRLTAHSKLCSYSSIEYALQQGTSEQSILLNGTWKFRLYENPERVSEDDILPSLDDSHWDTIPVPSNWQLHGYDKPIYTNVKYPFPNTPPCVPTDNPTGLYRTRFEISKKWLARSTRIIFDGVNSAFHLWCNGEWVGYSQDSRLPAEFDLSQYLVEGSNQISVMVLRWSDGSYLEDQDMWWLSGIFRDVSLLSKPLLSISDVFVSTKLDACYRDAILSIETKLSAKSEGHQVQVQLFDAQSNSVFDPVTELCGTKWIDERGSYDDRTFHEISVSNPLKWSAEEPNLYTVVVSLHDSNGEFIEAESYKVGFRQVEISDGLLKLNGKPLLIRGVNRHEHHPERGHAVTREDMLQDIKLIKQHNFNAVRTAHYPNHPTWYELCDEYGLYVVDEANIETHGQQPMGRLSNDTNWLAAYMSRMTGMVERDKNHPSVIIWSLGNESGLGTNHHAMYQWTKQRDPSRPVQYEGGGAESTATDIICPMYPRVDIDLPYSEHDPEHLKFGIKNWISKPNEDRPLIMCEYAHAMGNSLGGFYKYWEAFRRYPRLQGGFIWDWVDQGLVKVDEKGQSYWAYGGDFGDTINDRQFCINGLVSPDRVPHPSALEAKKAQQFIQFRLINTHPVSVELKSEYLFTKVTNQLAHWQITENGETIVSGEFRLDIEAEGRQYIELLKELPPVKPGCEYHLNLQLFLIQNTPWADAGHQLAHHQFELPASSQLQLQSTPAINCNLSIAKTDANLSIFNNNFSIEFDQETGLLTKWLKGSKSILELPLIDNFYRAPLDNDIGTSEADNLDPNTWVAIWDSAGLNTLQRRCVSIEASSVGNDCLVEVISVYKANHVDAIQSNWQYRISPEGQIELTVNVYLANGLPYLPRVGMEFAVPKGPKAVQFYGLGPHENYPDRKLSAYVGKHIQTIEEMHTDYVYPTENGLRCDVRNASIGPFNINGLFHFAVSRYSQCNLAEADHINDLHDSGRLYIRIDSEHMGIGGDDSWSRSVHEEYLLKKKHYHYKITLSAD</sequence>
<organism evidence="12 13">
    <name type="scientific">Vibrio superstes NBRC 103154</name>
    <dbReference type="NCBI Taxonomy" id="1219062"/>
    <lineage>
        <taxon>Bacteria</taxon>
        <taxon>Pseudomonadati</taxon>
        <taxon>Pseudomonadota</taxon>
        <taxon>Gammaproteobacteria</taxon>
        <taxon>Vibrionales</taxon>
        <taxon>Vibrionaceae</taxon>
        <taxon>Vibrio</taxon>
    </lineage>
</organism>
<dbReference type="InterPro" id="IPR006102">
    <property type="entry name" value="Ig-like_GH2"/>
</dbReference>
<evidence type="ECO:0000256" key="9">
    <source>
        <dbReference type="ARBA" id="ARBA00032230"/>
    </source>
</evidence>
<dbReference type="PANTHER" id="PTHR46323">
    <property type="entry name" value="BETA-GALACTOSIDASE"/>
    <property type="match status" value="1"/>
</dbReference>
<dbReference type="FunFam" id="3.20.20.80:FF:000018">
    <property type="entry name" value="Beta-galactosidase"/>
    <property type="match status" value="1"/>
</dbReference>
<dbReference type="GO" id="GO:0030246">
    <property type="term" value="F:carbohydrate binding"/>
    <property type="evidence" value="ECO:0007669"/>
    <property type="project" value="InterPro"/>
</dbReference>
<dbReference type="EMBL" id="BJXK01000009">
    <property type="protein sequence ID" value="GEM80166.1"/>
    <property type="molecule type" value="Genomic_DNA"/>
</dbReference>
<dbReference type="InterPro" id="IPR014718">
    <property type="entry name" value="GH-type_carb-bd"/>
</dbReference>
<comment type="cofactor">
    <cofactor evidence="2">
        <name>Na(+)</name>
        <dbReference type="ChEBI" id="CHEBI:29101"/>
    </cofactor>
</comment>
<dbReference type="OrthoDB" id="9758603at2"/>
<dbReference type="Pfam" id="PF02837">
    <property type="entry name" value="Glyco_hydro_2_N"/>
    <property type="match status" value="1"/>
</dbReference>
<dbReference type="Gene3D" id="2.70.98.10">
    <property type="match status" value="1"/>
</dbReference>
<reference evidence="12 13" key="1">
    <citation type="submission" date="2019-07" db="EMBL/GenBank/DDBJ databases">
        <title>Whole genome shotgun sequence of Vibrio superstes NBRC 103154.</title>
        <authorList>
            <person name="Hosoyama A."/>
            <person name="Uohara A."/>
            <person name="Ohji S."/>
            <person name="Ichikawa N."/>
        </authorList>
    </citation>
    <scope>NUCLEOTIDE SEQUENCE [LARGE SCALE GENOMIC DNA]</scope>
    <source>
        <strain evidence="12 13">NBRC 103154</strain>
    </source>
</reference>
<dbReference type="FunFam" id="2.60.40.10:FF:000680">
    <property type="entry name" value="Beta-galactosidase"/>
    <property type="match status" value="1"/>
</dbReference>
<evidence type="ECO:0000313" key="12">
    <source>
        <dbReference type="EMBL" id="GEM80166.1"/>
    </source>
</evidence>
<evidence type="ECO:0000256" key="5">
    <source>
        <dbReference type="ARBA" id="ARBA00013303"/>
    </source>
</evidence>
<dbReference type="InterPro" id="IPR004199">
    <property type="entry name" value="B-gal_small/dom_5"/>
</dbReference>
<dbReference type="PANTHER" id="PTHR46323:SF2">
    <property type="entry name" value="BETA-GALACTOSIDASE"/>
    <property type="match status" value="1"/>
</dbReference>
<dbReference type="PROSITE" id="PS00608">
    <property type="entry name" value="GLYCOSYL_HYDROL_F2_2"/>
    <property type="match status" value="1"/>
</dbReference>
<dbReference type="Pfam" id="PF02836">
    <property type="entry name" value="Glyco_hydro_2_C"/>
    <property type="match status" value="1"/>
</dbReference>
<dbReference type="InterPro" id="IPR006103">
    <property type="entry name" value="Glyco_hydro_2_cat"/>
</dbReference>
<protein>
    <recommendedName>
        <fullName evidence="5 10">Beta-galactosidase</fullName>
        <ecNumber evidence="4 10">3.2.1.23</ecNumber>
    </recommendedName>
    <alternativeName>
        <fullName evidence="9 10">Lactase</fullName>
    </alternativeName>
</protein>
<dbReference type="Pfam" id="PF00703">
    <property type="entry name" value="Glyco_hydro_2"/>
    <property type="match status" value="1"/>
</dbReference>
<evidence type="ECO:0000259" key="11">
    <source>
        <dbReference type="SMART" id="SM01038"/>
    </source>
</evidence>
<dbReference type="InterPro" id="IPR017853">
    <property type="entry name" value="GH"/>
</dbReference>
<feature type="domain" description="Beta galactosidase small chain/" evidence="11">
    <location>
        <begin position="757"/>
        <end position="1030"/>
    </location>
</feature>
<dbReference type="NCBIfam" id="NF007074">
    <property type="entry name" value="PRK09525.1"/>
    <property type="match status" value="1"/>
</dbReference>
<dbReference type="PROSITE" id="PS00719">
    <property type="entry name" value="GLYCOSYL_HYDROL_F2_1"/>
    <property type="match status" value="1"/>
</dbReference>
<dbReference type="InterPro" id="IPR008979">
    <property type="entry name" value="Galactose-bd-like_sf"/>
</dbReference>
<dbReference type="InterPro" id="IPR023232">
    <property type="entry name" value="Glyco_hydro_2_AS"/>
</dbReference>
<comment type="similarity">
    <text evidence="3 10">Belongs to the glycosyl hydrolase 2 family.</text>
</comment>
<dbReference type="Proteomes" id="UP000321113">
    <property type="component" value="Unassembled WGS sequence"/>
</dbReference>
<evidence type="ECO:0000256" key="1">
    <source>
        <dbReference type="ARBA" id="ARBA00001412"/>
    </source>
</evidence>
<dbReference type="Pfam" id="PF02929">
    <property type="entry name" value="Bgal_small_N"/>
    <property type="match status" value="1"/>
</dbReference>
<keyword evidence="13" id="KW-1185">Reference proteome</keyword>
<dbReference type="InterPro" id="IPR011013">
    <property type="entry name" value="Gal_mutarotase_sf_dom"/>
</dbReference>
<dbReference type="InterPro" id="IPR032312">
    <property type="entry name" value="LacZ_4"/>
</dbReference>
<keyword evidence="6 10" id="KW-0378">Hydrolase</keyword>
<name>A0A511QTL8_9VIBR</name>
<keyword evidence="7" id="KW-0915">Sodium</keyword>
<comment type="catalytic activity">
    <reaction evidence="1 10">
        <text>Hydrolysis of terminal non-reducing beta-D-galactose residues in beta-D-galactosides.</text>
        <dbReference type="EC" id="3.2.1.23"/>
    </reaction>
</comment>
<dbReference type="InterPro" id="IPR013783">
    <property type="entry name" value="Ig-like_fold"/>
</dbReference>
<evidence type="ECO:0000256" key="3">
    <source>
        <dbReference type="ARBA" id="ARBA00007401"/>
    </source>
</evidence>
<gene>
    <name evidence="12" type="primary">lacZ</name>
    <name evidence="12" type="ORF">VSU01S_24110</name>
</gene>
<evidence type="ECO:0000256" key="6">
    <source>
        <dbReference type="ARBA" id="ARBA00022801"/>
    </source>
</evidence>
<evidence type="ECO:0000256" key="2">
    <source>
        <dbReference type="ARBA" id="ARBA00001959"/>
    </source>
</evidence>
<dbReference type="AlphaFoldDB" id="A0A511QTL8"/>
<dbReference type="InterPro" id="IPR023230">
    <property type="entry name" value="Glyco_hydro_2_CS"/>
</dbReference>
<dbReference type="Pfam" id="PF16353">
    <property type="entry name" value="LacZ_4"/>
    <property type="match status" value="1"/>
</dbReference>
<keyword evidence="8 10" id="KW-0326">Glycosidase</keyword>
<dbReference type="SUPFAM" id="SSF49303">
    <property type="entry name" value="beta-Galactosidase/glucuronidase domain"/>
    <property type="match status" value="2"/>
</dbReference>
<proteinExistence type="inferred from homology"/>
<dbReference type="GO" id="GO:0009341">
    <property type="term" value="C:beta-galactosidase complex"/>
    <property type="evidence" value="ECO:0007669"/>
    <property type="project" value="InterPro"/>
</dbReference>
<evidence type="ECO:0000256" key="4">
    <source>
        <dbReference type="ARBA" id="ARBA00012756"/>
    </source>
</evidence>
<dbReference type="SUPFAM" id="SSF74650">
    <property type="entry name" value="Galactose mutarotase-like"/>
    <property type="match status" value="1"/>
</dbReference>
<dbReference type="GO" id="GO:0005990">
    <property type="term" value="P:lactose catabolic process"/>
    <property type="evidence" value="ECO:0007669"/>
    <property type="project" value="TreeGrafter"/>
</dbReference>
<evidence type="ECO:0000256" key="8">
    <source>
        <dbReference type="ARBA" id="ARBA00023295"/>
    </source>
</evidence>
<dbReference type="RefSeq" id="WP_119009823.1">
    <property type="nucleotide sequence ID" value="NZ_BJXK01000009.1"/>
</dbReference>
<evidence type="ECO:0000313" key="13">
    <source>
        <dbReference type="Proteomes" id="UP000321113"/>
    </source>
</evidence>
<dbReference type="SUPFAM" id="SSF49785">
    <property type="entry name" value="Galactose-binding domain-like"/>
    <property type="match status" value="1"/>
</dbReference>
<evidence type="ECO:0000256" key="7">
    <source>
        <dbReference type="ARBA" id="ARBA00023053"/>
    </source>
</evidence>
<evidence type="ECO:0000256" key="10">
    <source>
        <dbReference type="RuleBase" id="RU361154"/>
    </source>
</evidence>
<dbReference type="InterPro" id="IPR050347">
    <property type="entry name" value="Bact_Beta-galactosidase"/>
</dbReference>
<dbReference type="InterPro" id="IPR006104">
    <property type="entry name" value="Glyco_hydro_2_N"/>
</dbReference>
<dbReference type="PRINTS" id="PR00132">
    <property type="entry name" value="GLHYDRLASE2"/>
</dbReference>
<dbReference type="InterPro" id="IPR036156">
    <property type="entry name" value="Beta-gal/glucu_dom_sf"/>
</dbReference>